<evidence type="ECO:0000256" key="2">
    <source>
        <dbReference type="ARBA" id="ARBA00005811"/>
    </source>
</evidence>
<dbReference type="PANTHER" id="PTHR30558">
    <property type="entry name" value="EXBD MEMBRANE COMPONENT OF PMF-DRIVEN MACROMOLECULE IMPORT SYSTEM"/>
    <property type="match status" value="1"/>
</dbReference>
<sequence length="150" mass="16232">MAGSTPVRSSMRGGRQRRAMSDINVVPYIDVMLVLLVIFMVTAPLVAPSIVNLPTVGGAAPQQQTPPVVVNIRADGNMSVRYKDDSGATQQENMARADLNSFIVDREQSHPDQPVVIAADKTVKYEAVMNVMSDLKARGVKRVGLLVKSQ</sequence>
<evidence type="ECO:0000256" key="10">
    <source>
        <dbReference type="RuleBase" id="RU003879"/>
    </source>
</evidence>
<keyword evidence="8 11" id="KW-0472">Membrane</keyword>
<evidence type="ECO:0000256" key="11">
    <source>
        <dbReference type="SAM" id="Phobius"/>
    </source>
</evidence>
<keyword evidence="13" id="KW-1185">Reference proteome</keyword>
<accession>A0ABZ0WHG0</accession>
<keyword evidence="10" id="KW-0653">Protein transport</keyword>
<gene>
    <name evidence="12" type="primary">tolR</name>
    <name evidence="12" type="ORF">U0042_22135</name>
</gene>
<comment type="similarity">
    <text evidence="2 10">Belongs to the ExbD/TolR family.</text>
</comment>
<keyword evidence="6 10" id="KW-0812">Transmembrane</keyword>
<evidence type="ECO:0000256" key="8">
    <source>
        <dbReference type="ARBA" id="ARBA00023136"/>
    </source>
</evidence>
<dbReference type="EMBL" id="CP139965">
    <property type="protein sequence ID" value="WQD76760.1"/>
    <property type="molecule type" value="Genomic_DNA"/>
</dbReference>
<dbReference type="Pfam" id="PF02472">
    <property type="entry name" value="ExbD"/>
    <property type="match status" value="1"/>
</dbReference>
<dbReference type="RefSeq" id="WP_017772896.1">
    <property type="nucleotide sequence ID" value="NZ_CP139965.1"/>
</dbReference>
<reference evidence="12 13" key="1">
    <citation type="submission" date="2023-12" db="EMBL/GenBank/DDBJ databases">
        <title>Genome sequencing and assembly of bacterial species from a model synthetic community.</title>
        <authorList>
            <person name="Hogle S.L."/>
        </authorList>
    </citation>
    <scope>NUCLEOTIDE SEQUENCE [LARGE SCALE GENOMIC DNA]</scope>
    <source>
        <strain evidence="12 13">HAMBI 2494</strain>
    </source>
</reference>
<dbReference type="InterPro" id="IPR003400">
    <property type="entry name" value="ExbD"/>
</dbReference>
<keyword evidence="9" id="KW-0131">Cell cycle</keyword>
<evidence type="ECO:0000256" key="6">
    <source>
        <dbReference type="ARBA" id="ARBA00022692"/>
    </source>
</evidence>
<dbReference type="PANTHER" id="PTHR30558:SF7">
    <property type="entry name" value="TOL-PAL SYSTEM PROTEIN TOLR"/>
    <property type="match status" value="1"/>
</dbReference>
<protein>
    <submittedName>
        <fullName evidence="12">Protein TolR</fullName>
    </submittedName>
</protein>
<dbReference type="InterPro" id="IPR014168">
    <property type="entry name" value="Tol-Pal_TolR"/>
</dbReference>
<dbReference type="Proteomes" id="UP001325479">
    <property type="component" value="Chromosome"/>
</dbReference>
<evidence type="ECO:0000256" key="1">
    <source>
        <dbReference type="ARBA" id="ARBA00004162"/>
    </source>
</evidence>
<feature type="transmembrane region" description="Helical" evidence="11">
    <location>
        <begin position="25"/>
        <end position="47"/>
    </location>
</feature>
<evidence type="ECO:0000256" key="3">
    <source>
        <dbReference type="ARBA" id="ARBA00022475"/>
    </source>
</evidence>
<keyword evidence="10" id="KW-0813">Transport</keyword>
<evidence type="ECO:0000256" key="7">
    <source>
        <dbReference type="ARBA" id="ARBA00022989"/>
    </source>
</evidence>
<keyword evidence="4" id="KW-0997">Cell inner membrane</keyword>
<evidence type="ECO:0000313" key="13">
    <source>
        <dbReference type="Proteomes" id="UP001325479"/>
    </source>
</evidence>
<keyword evidence="5" id="KW-0132">Cell division</keyword>
<evidence type="ECO:0000256" key="5">
    <source>
        <dbReference type="ARBA" id="ARBA00022618"/>
    </source>
</evidence>
<dbReference type="Gene3D" id="3.30.420.270">
    <property type="match status" value="1"/>
</dbReference>
<keyword evidence="3" id="KW-1003">Cell membrane</keyword>
<organism evidence="12 13">
    <name type="scientific">Paraburkholderia kururiensis</name>
    <dbReference type="NCBI Taxonomy" id="984307"/>
    <lineage>
        <taxon>Bacteria</taxon>
        <taxon>Pseudomonadati</taxon>
        <taxon>Pseudomonadota</taxon>
        <taxon>Betaproteobacteria</taxon>
        <taxon>Burkholderiales</taxon>
        <taxon>Burkholderiaceae</taxon>
        <taxon>Paraburkholderia</taxon>
    </lineage>
</organism>
<evidence type="ECO:0000256" key="4">
    <source>
        <dbReference type="ARBA" id="ARBA00022519"/>
    </source>
</evidence>
<comment type="subcellular location">
    <subcellularLocation>
        <location evidence="1">Cell membrane</location>
        <topology evidence="1">Single-pass membrane protein</topology>
    </subcellularLocation>
    <subcellularLocation>
        <location evidence="10">Cell membrane</location>
        <topology evidence="10">Single-pass type II membrane protein</topology>
    </subcellularLocation>
</comment>
<evidence type="ECO:0000313" key="12">
    <source>
        <dbReference type="EMBL" id="WQD76760.1"/>
    </source>
</evidence>
<evidence type="ECO:0000256" key="9">
    <source>
        <dbReference type="ARBA" id="ARBA00023306"/>
    </source>
</evidence>
<name>A0ABZ0WHG0_9BURK</name>
<keyword evidence="7 11" id="KW-1133">Transmembrane helix</keyword>
<dbReference type="NCBIfam" id="TIGR02801">
    <property type="entry name" value="tolR"/>
    <property type="match status" value="1"/>
</dbReference>
<proteinExistence type="inferred from homology"/>